<dbReference type="OrthoDB" id="162763at2759"/>
<sequence length="538" mass="60516">MSTFVRPAAATGSSSPPGLNQDAMAIHPIAIQSASTATISRSEHGPLASTSTSTGTASSWLKEEDVEHALGEFTFVENDMVDQILELFDPELMQEPPPPVFGSQRPRVHSEDDLSDDTTASFQSESTLSTTNSEEYDAAGRRKGGGRPQPLDGLSERKRQQILRRRVRNRESMRRMRARCKSSKEQLRQLEATLVERQEQATIPDVPANVMPNVMPPPIKKLHPANEMMLTAIRQKILELQHMEASLAQENASLKKEMDKYENALALVRDGLQELHLEAKPFQDMTVVTKAREDDFSWVDRVLPFLPQFANGYDVYELVRHSYEEVLVAARSAERYLPKCSNKVLGWRDTRMVNGTWVDFIFTKDFPSEDVEKLAQKTWELQSKFENVNSVMPQTHNMRILRKINDSALLCARNLVFPSDGTNYCHIYLLLRVKHEQGYVVAQRTLEPDNPEALQHLLGDDYSYVSVFYGLHIAPRICVDDDGTVVKTEGAQVKFGGRVGNGTVAYAKSWAMDVLVAILRWEDLCVAPILQLVSTATP</sequence>
<feature type="region of interest" description="Disordered" evidence="2">
    <location>
        <begin position="36"/>
        <end position="59"/>
    </location>
</feature>
<proteinExistence type="predicted"/>
<dbReference type="Proteomes" id="UP000794436">
    <property type="component" value="Unassembled WGS sequence"/>
</dbReference>
<evidence type="ECO:0000256" key="1">
    <source>
        <dbReference type="SAM" id="Coils"/>
    </source>
</evidence>
<keyword evidence="1" id="KW-0175">Coiled coil</keyword>
<evidence type="ECO:0000313" key="4">
    <source>
        <dbReference type="Proteomes" id="UP000794436"/>
    </source>
</evidence>
<comment type="caution">
    <text evidence="3">The sequence shown here is derived from an EMBL/GenBank/DDBJ whole genome shotgun (WGS) entry which is preliminary data.</text>
</comment>
<feature type="region of interest" description="Disordered" evidence="2">
    <location>
        <begin position="92"/>
        <end position="185"/>
    </location>
</feature>
<feature type="coiled-coil region" evidence="1">
    <location>
        <begin position="237"/>
        <end position="278"/>
    </location>
</feature>
<name>A0A8K1FGW4_PYTOL</name>
<feature type="compositionally biased region" description="Low complexity" evidence="2">
    <location>
        <begin position="48"/>
        <end position="59"/>
    </location>
</feature>
<gene>
    <name evidence="3" type="ORF">Poli38472_007277</name>
</gene>
<reference evidence="3" key="1">
    <citation type="submission" date="2019-03" db="EMBL/GenBank/DDBJ databases">
        <title>Long read genome sequence of the mycoparasitic Pythium oligandrum ATCC 38472 isolated from sugarbeet rhizosphere.</title>
        <authorList>
            <person name="Gaulin E."/>
        </authorList>
    </citation>
    <scope>NUCLEOTIDE SEQUENCE</scope>
    <source>
        <strain evidence="3">ATCC 38472_TT</strain>
    </source>
</reference>
<accession>A0A8K1FGW4</accession>
<keyword evidence="4" id="KW-1185">Reference proteome</keyword>
<dbReference type="EMBL" id="SPLM01000110">
    <property type="protein sequence ID" value="TMW59132.1"/>
    <property type="molecule type" value="Genomic_DNA"/>
</dbReference>
<dbReference type="AlphaFoldDB" id="A0A8K1FGW4"/>
<evidence type="ECO:0000256" key="2">
    <source>
        <dbReference type="SAM" id="MobiDB-lite"/>
    </source>
</evidence>
<protein>
    <recommendedName>
        <fullName evidence="5">BZIP domain-containing protein</fullName>
    </recommendedName>
</protein>
<evidence type="ECO:0000313" key="3">
    <source>
        <dbReference type="EMBL" id="TMW59132.1"/>
    </source>
</evidence>
<feature type="compositionally biased region" description="Low complexity" evidence="2">
    <location>
        <begin position="124"/>
        <end position="133"/>
    </location>
</feature>
<evidence type="ECO:0008006" key="5">
    <source>
        <dbReference type="Google" id="ProtNLM"/>
    </source>
</evidence>
<organism evidence="3 4">
    <name type="scientific">Pythium oligandrum</name>
    <name type="common">Mycoparasitic fungus</name>
    <dbReference type="NCBI Taxonomy" id="41045"/>
    <lineage>
        <taxon>Eukaryota</taxon>
        <taxon>Sar</taxon>
        <taxon>Stramenopiles</taxon>
        <taxon>Oomycota</taxon>
        <taxon>Peronosporomycetes</taxon>
        <taxon>Pythiales</taxon>
        <taxon>Pythiaceae</taxon>
        <taxon>Pythium</taxon>
    </lineage>
</organism>
<feature type="region of interest" description="Disordered" evidence="2">
    <location>
        <begin position="1"/>
        <end position="21"/>
    </location>
</feature>